<evidence type="ECO:0000313" key="6">
    <source>
        <dbReference type="EMBL" id="WOF21555.1"/>
    </source>
</evidence>
<evidence type="ECO:0000256" key="4">
    <source>
        <dbReference type="PROSITE-ProRule" id="PRU00335"/>
    </source>
</evidence>
<dbReference type="RefSeq" id="WP_317138033.1">
    <property type="nucleotide sequence ID" value="NZ_CP118157.1"/>
</dbReference>
<dbReference type="PROSITE" id="PS50977">
    <property type="entry name" value="HTH_TETR_2"/>
    <property type="match status" value="1"/>
</dbReference>
<evidence type="ECO:0000259" key="5">
    <source>
        <dbReference type="PROSITE" id="PS50977"/>
    </source>
</evidence>
<dbReference type="PRINTS" id="PR00455">
    <property type="entry name" value="HTHTETR"/>
</dbReference>
<dbReference type="SUPFAM" id="SSF46689">
    <property type="entry name" value="Homeodomain-like"/>
    <property type="match status" value="1"/>
</dbReference>
<keyword evidence="7" id="KW-1185">Reference proteome</keyword>
<evidence type="ECO:0000313" key="7">
    <source>
        <dbReference type="Proteomes" id="UP001305498"/>
    </source>
</evidence>
<protein>
    <submittedName>
        <fullName evidence="6">Helix-turn-helix domain containing protein</fullName>
    </submittedName>
</protein>
<keyword evidence="1" id="KW-0805">Transcription regulation</keyword>
<keyword evidence="3" id="KW-0804">Transcription</keyword>
<dbReference type="InterPro" id="IPR050109">
    <property type="entry name" value="HTH-type_TetR-like_transc_reg"/>
</dbReference>
<organism evidence="6 7">
    <name type="scientific">Microbacterium betulae</name>
    <dbReference type="NCBI Taxonomy" id="2981139"/>
    <lineage>
        <taxon>Bacteria</taxon>
        <taxon>Bacillati</taxon>
        <taxon>Actinomycetota</taxon>
        <taxon>Actinomycetes</taxon>
        <taxon>Micrococcales</taxon>
        <taxon>Microbacteriaceae</taxon>
        <taxon>Microbacterium</taxon>
    </lineage>
</organism>
<feature type="DNA-binding region" description="H-T-H motif" evidence="4">
    <location>
        <begin position="41"/>
        <end position="60"/>
    </location>
</feature>
<sequence length="214" mass="24340">MDDPRIPAPRRRVRMSREDRFEQILEASTRLVARRGYFGLSLQDVADAVGVTQPGLLHYVGSKEGLLRLIVEQRYDRRFDPEDFVAAGAPGSRDPGGPSFPAYCRYLVASNAREPELVRLYMVLGAEASSPGHPAHAYFDTRPDAVWELYSRTPWRLPPEAGPWTGLRGLVEHVIEAMDGVQVRAFRSPRIDMVEEWARFEKLLFPSPVWDGYR</sequence>
<dbReference type="InterPro" id="IPR001647">
    <property type="entry name" value="HTH_TetR"/>
</dbReference>
<dbReference type="AlphaFoldDB" id="A0AA97I5J7"/>
<name>A0AA97I5J7_9MICO</name>
<evidence type="ECO:0000256" key="1">
    <source>
        <dbReference type="ARBA" id="ARBA00023015"/>
    </source>
</evidence>
<proteinExistence type="predicted"/>
<dbReference type="Proteomes" id="UP001305498">
    <property type="component" value="Chromosome"/>
</dbReference>
<evidence type="ECO:0000256" key="3">
    <source>
        <dbReference type="ARBA" id="ARBA00023163"/>
    </source>
</evidence>
<dbReference type="EMBL" id="CP118157">
    <property type="protein sequence ID" value="WOF21555.1"/>
    <property type="molecule type" value="Genomic_DNA"/>
</dbReference>
<gene>
    <name evidence="6" type="ORF">N8K70_09110</name>
</gene>
<accession>A0AA97I5J7</accession>
<reference evidence="6 7" key="1">
    <citation type="submission" date="2023-02" db="EMBL/GenBank/DDBJ databases">
        <title>Microbacterium betulae sp. nov., isolated from birch wood.</title>
        <authorList>
            <person name="Pasciak M."/>
            <person name="Pawlik K.J."/>
            <person name="Martynowski D."/>
            <person name="Laczmanski L."/>
            <person name="Ciekot J."/>
            <person name="Szponar B."/>
            <person name="Wojcik-Fatla A."/>
            <person name="Mackiewicz B."/>
            <person name="Farian E."/>
            <person name="Cholewa G."/>
            <person name="Cholewa A."/>
            <person name="Dutkiewicz J."/>
        </authorList>
    </citation>
    <scope>NUCLEOTIDE SEQUENCE [LARGE SCALE GENOMIC DNA]</scope>
    <source>
        <strain evidence="6 7">AB</strain>
    </source>
</reference>
<evidence type="ECO:0000256" key="2">
    <source>
        <dbReference type="ARBA" id="ARBA00023125"/>
    </source>
</evidence>
<dbReference type="InterPro" id="IPR009057">
    <property type="entry name" value="Homeodomain-like_sf"/>
</dbReference>
<feature type="domain" description="HTH tetR-type" evidence="5">
    <location>
        <begin position="18"/>
        <end position="78"/>
    </location>
</feature>
<dbReference type="GO" id="GO:0003700">
    <property type="term" value="F:DNA-binding transcription factor activity"/>
    <property type="evidence" value="ECO:0007669"/>
    <property type="project" value="TreeGrafter"/>
</dbReference>
<dbReference type="PANTHER" id="PTHR30055:SF234">
    <property type="entry name" value="HTH-TYPE TRANSCRIPTIONAL REGULATOR BETI"/>
    <property type="match status" value="1"/>
</dbReference>
<dbReference type="KEGG" id="mbet:N8K70_09110"/>
<dbReference type="Pfam" id="PF00440">
    <property type="entry name" value="TetR_N"/>
    <property type="match status" value="1"/>
</dbReference>
<keyword evidence="2 4" id="KW-0238">DNA-binding</keyword>
<dbReference type="GO" id="GO:0000976">
    <property type="term" value="F:transcription cis-regulatory region binding"/>
    <property type="evidence" value="ECO:0007669"/>
    <property type="project" value="TreeGrafter"/>
</dbReference>
<dbReference type="Gene3D" id="1.10.357.10">
    <property type="entry name" value="Tetracycline Repressor, domain 2"/>
    <property type="match status" value="1"/>
</dbReference>
<dbReference type="PANTHER" id="PTHR30055">
    <property type="entry name" value="HTH-TYPE TRANSCRIPTIONAL REGULATOR RUTR"/>
    <property type="match status" value="1"/>
</dbReference>